<feature type="non-terminal residue" evidence="8">
    <location>
        <position position="75"/>
    </location>
</feature>
<dbReference type="InterPro" id="IPR009069">
    <property type="entry name" value="Cys_alpha_HP_mot_SF"/>
</dbReference>
<dbReference type="InterPro" id="IPR051383">
    <property type="entry name" value="COX19"/>
</dbReference>
<evidence type="ECO:0000256" key="6">
    <source>
        <dbReference type="ARBA" id="ARBA00039385"/>
    </source>
</evidence>
<dbReference type="PROSITE" id="PS51808">
    <property type="entry name" value="CHCH"/>
    <property type="match status" value="1"/>
</dbReference>
<comment type="similarity">
    <text evidence="5">Belongs to the COX19 family.</text>
</comment>
<name>A0A4V1ISM5_9FUNG</name>
<feature type="non-terminal residue" evidence="8">
    <location>
        <position position="1"/>
    </location>
</feature>
<gene>
    <name evidence="8" type="ORF">BDK51DRAFT_12173</name>
</gene>
<comment type="function">
    <text evidence="4">Required for the assembly of mitochondrial cytochrome c oxidase.</text>
</comment>
<dbReference type="Pfam" id="PF06747">
    <property type="entry name" value="CHCH"/>
    <property type="match status" value="1"/>
</dbReference>
<dbReference type="Proteomes" id="UP000269721">
    <property type="component" value="Unassembled WGS sequence"/>
</dbReference>
<evidence type="ECO:0000313" key="9">
    <source>
        <dbReference type="Proteomes" id="UP000269721"/>
    </source>
</evidence>
<dbReference type="EMBL" id="KZ994021">
    <property type="protein sequence ID" value="RKO94077.1"/>
    <property type="molecule type" value="Genomic_DNA"/>
</dbReference>
<dbReference type="InterPro" id="IPR010625">
    <property type="entry name" value="CHCH"/>
</dbReference>
<keyword evidence="3" id="KW-1015">Disulfide bond</keyword>
<feature type="domain" description="CHCH" evidence="7">
    <location>
        <begin position="24"/>
        <end position="57"/>
    </location>
</feature>
<proteinExistence type="inferred from homology"/>
<dbReference type="PANTHER" id="PTHR21107">
    <property type="entry name" value="CYTOCHROME C OXIDASE ASSEMBLY PROTEIN COX19"/>
    <property type="match status" value="1"/>
</dbReference>
<dbReference type="SUPFAM" id="SSF47072">
    <property type="entry name" value="Cysteine alpha-hairpin motif"/>
    <property type="match status" value="1"/>
</dbReference>
<evidence type="ECO:0000256" key="2">
    <source>
        <dbReference type="ARBA" id="ARBA00022490"/>
    </source>
</evidence>
<evidence type="ECO:0000256" key="1">
    <source>
        <dbReference type="ARBA" id="ARBA00004496"/>
    </source>
</evidence>
<sequence length="75" mass="8496">SWQRFSRPDPPERGAFPLDLGGVCTEVVKDYMECMRAAGGDNSKCRDMAKAYLRCRMDKGLMEKDSFDNLGFRAP</sequence>
<comment type="subcellular location">
    <subcellularLocation>
        <location evidence="1">Cytoplasm</location>
    </subcellularLocation>
</comment>
<evidence type="ECO:0000256" key="4">
    <source>
        <dbReference type="ARBA" id="ARBA00037279"/>
    </source>
</evidence>
<dbReference type="OrthoDB" id="268594at2759"/>
<dbReference type="GO" id="GO:0033617">
    <property type="term" value="P:mitochondrial respiratory chain complex IV assembly"/>
    <property type="evidence" value="ECO:0007669"/>
    <property type="project" value="TreeGrafter"/>
</dbReference>
<protein>
    <recommendedName>
        <fullName evidence="6">Cytochrome c oxidase assembly protein COX19</fullName>
    </recommendedName>
</protein>
<evidence type="ECO:0000313" key="8">
    <source>
        <dbReference type="EMBL" id="RKO94077.1"/>
    </source>
</evidence>
<reference evidence="9" key="1">
    <citation type="journal article" date="2018" name="Nat. Microbiol.">
        <title>Leveraging single-cell genomics to expand the fungal tree of life.</title>
        <authorList>
            <person name="Ahrendt S.R."/>
            <person name="Quandt C.A."/>
            <person name="Ciobanu D."/>
            <person name="Clum A."/>
            <person name="Salamov A."/>
            <person name="Andreopoulos B."/>
            <person name="Cheng J.F."/>
            <person name="Woyke T."/>
            <person name="Pelin A."/>
            <person name="Henrissat B."/>
            <person name="Reynolds N.K."/>
            <person name="Benny G.L."/>
            <person name="Smith M.E."/>
            <person name="James T.Y."/>
            <person name="Grigoriev I.V."/>
        </authorList>
    </citation>
    <scope>NUCLEOTIDE SEQUENCE [LARGE SCALE GENOMIC DNA]</scope>
</reference>
<keyword evidence="2" id="KW-0963">Cytoplasm</keyword>
<evidence type="ECO:0000259" key="7">
    <source>
        <dbReference type="Pfam" id="PF06747"/>
    </source>
</evidence>
<keyword evidence="9" id="KW-1185">Reference proteome</keyword>
<evidence type="ECO:0000256" key="5">
    <source>
        <dbReference type="ARBA" id="ARBA00038223"/>
    </source>
</evidence>
<evidence type="ECO:0000256" key="3">
    <source>
        <dbReference type="ARBA" id="ARBA00023157"/>
    </source>
</evidence>
<dbReference type="AlphaFoldDB" id="A0A4V1ISM5"/>
<dbReference type="GO" id="GO:0005758">
    <property type="term" value="C:mitochondrial intermembrane space"/>
    <property type="evidence" value="ECO:0007669"/>
    <property type="project" value="TreeGrafter"/>
</dbReference>
<dbReference type="PANTHER" id="PTHR21107:SF2">
    <property type="entry name" value="CYTOCHROME C OXIDASE ASSEMBLY PROTEIN COX19"/>
    <property type="match status" value="1"/>
</dbReference>
<accession>A0A4V1ISM5</accession>
<organism evidence="8 9">
    <name type="scientific">Blyttiomyces helicus</name>
    <dbReference type="NCBI Taxonomy" id="388810"/>
    <lineage>
        <taxon>Eukaryota</taxon>
        <taxon>Fungi</taxon>
        <taxon>Fungi incertae sedis</taxon>
        <taxon>Chytridiomycota</taxon>
        <taxon>Chytridiomycota incertae sedis</taxon>
        <taxon>Chytridiomycetes</taxon>
        <taxon>Chytridiomycetes incertae sedis</taxon>
        <taxon>Blyttiomyces</taxon>
    </lineage>
</organism>